<name>A0A0H5R7J0_9EUKA</name>
<dbReference type="GO" id="GO:0005615">
    <property type="term" value="C:extracellular space"/>
    <property type="evidence" value="ECO:0007669"/>
    <property type="project" value="TreeGrafter"/>
</dbReference>
<dbReference type="GO" id="GO:0042421">
    <property type="term" value="P:norepinephrine biosynthetic process"/>
    <property type="evidence" value="ECO:0007669"/>
    <property type="project" value="TreeGrafter"/>
</dbReference>
<protein>
    <recommendedName>
        <fullName evidence="2">DOMON domain-containing protein</fullName>
    </recommendedName>
</protein>
<feature type="domain" description="DOMON" evidence="2">
    <location>
        <begin position="32"/>
        <end position="154"/>
    </location>
</feature>
<feature type="chain" id="PRO_5005223058" description="DOMON domain-containing protein" evidence="1">
    <location>
        <begin position="23"/>
        <end position="239"/>
    </location>
</feature>
<organism evidence="3">
    <name type="scientific">Spongospora subterranea</name>
    <dbReference type="NCBI Taxonomy" id="70186"/>
    <lineage>
        <taxon>Eukaryota</taxon>
        <taxon>Sar</taxon>
        <taxon>Rhizaria</taxon>
        <taxon>Endomyxa</taxon>
        <taxon>Phytomyxea</taxon>
        <taxon>Plasmodiophorida</taxon>
        <taxon>Plasmodiophoridae</taxon>
        <taxon>Spongospora</taxon>
    </lineage>
</organism>
<dbReference type="PANTHER" id="PTHR10157">
    <property type="entry name" value="DOPAMINE BETA HYDROXYLASE RELATED"/>
    <property type="match status" value="1"/>
</dbReference>
<dbReference type="InterPro" id="IPR000945">
    <property type="entry name" value="DBH-like"/>
</dbReference>
<keyword evidence="1" id="KW-0732">Signal</keyword>
<dbReference type="AlphaFoldDB" id="A0A0H5R7J0"/>
<dbReference type="InterPro" id="IPR045266">
    <property type="entry name" value="DOH_DOMON"/>
</dbReference>
<dbReference type="InterPro" id="IPR005018">
    <property type="entry name" value="DOMON_domain"/>
</dbReference>
<dbReference type="CDD" id="cd09631">
    <property type="entry name" value="DOMON_DOH"/>
    <property type="match status" value="1"/>
</dbReference>
<dbReference type="GO" id="GO:0042420">
    <property type="term" value="P:dopamine catabolic process"/>
    <property type="evidence" value="ECO:0007669"/>
    <property type="project" value="TreeGrafter"/>
</dbReference>
<dbReference type="Pfam" id="PF03351">
    <property type="entry name" value="DOMON"/>
    <property type="match status" value="1"/>
</dbReference>
<feature type="signal peptide" evidence="1">
    <location>
        <begin position="1"/>
        <end position="22"/>
    </location>
</feature>
<sequence length="239" mass="25917">MMKTQCLAIILVLALSANYGQAINGTLASPNKEWHVMWEVNTANATIDFTVWAKTTGWVGLGLSYDGPSGHKNSDVMVGFLTNNTLFLYDQFSNNHRQPELDTTLGGVDNLNLLDGGLIDNGIWYKFRRALDTKDGTRDVVIEKKDIYVAWAYGSDVPTFIDGGKIDYNIHPDGQFGAVKTNLFEAQTLPPTGTAKQTTSKKTTKKATTVATTAPTKSSASTVSSYVALVLAAIAIVFQ</sequence>
<accession>A0A0H5R7J0</accession>
<evidence type="ECO:0000259" key="2">
    <source>
        <dbReference type="PROSITE" id="PS50836"/>
    </source>
</evidence>
<dbReference type="GO" id="GO:0004500">
    <property type="term" value="F:dopamine beta-monooxygenase activity"/>
    <property type="evidence" value="ECO:0007669"/>
    <property type="project" value="InterPro"/>
</dbReference>
<dbReference type="EMBL" id="HACM01009678">
    <property type="protein sequence ID" value="CRZ10120.1"/>
    <property type="molecule type" value="Transcribed_RNA"/>
</dbReference>
<dbReference type="GO" id="GO:0030667">
    <property type="term" value="C:secretory granule membrane"/>
    <property type="evidence" value="ECO:0007669"/>
    <property type="project" value="TreeGrafter"/>
</dbReference>
<evidence type="ECO:0000256" key="1">
    <source>
        <dbReference type="SAM" id="SignalP"/>
    </source>
</evidence>
<reference evidence="3" key="1">
    <citation type="submission" date="2015-04" db="EMBL/GenBank/DDBJ databases">
        <title>The genome sequence of the plant pathogenic Rhizarian Plasmodiophora brassicae reveals insights in its biotrophic life cycle and the origin of chitin synthesis.</title>
        <authorList>
            <person name="Schwelm A."/>
            <person name="Fogelqvist J."/>
            <person name="Knaust A."/>
            <person name="Julke S."/>
            <person name="Lilja T."/>
            <person name="Dhandapani V."/>
            <person name="Bonilla-Rosso G."/>
            <person name="Karlsson M."/>
            <person name="Shevchenko A."/>
            <person name="Choi S.R."/>
            <person name="Kim H.G."/>
            <person name="Park J.Y."/>
            <person name="Lim Y.P."/>
            <person name="Ludwig-Muller J."/>
            <person name="Dixelius C."/>
        </authorList>
    </citation>
    <scope>NUCLEOTIDE SEQUENCE</scope>
    <source>
        <tissue evidence="3">Potato root galls</tissue>
    </source>
</reference>
<dbReference type="PANTHER" id="PTHR10157:SF23">
    <property type="entry name" value="MOXD1 HOMOLOG 1"/>
    <property type="match status" value="1"/>
</dbReference>
<dbReference type="SMART" id="SM00664">
    <property type="entry name" value="DoH"/>
    <property type="match status" value="1"/>
</dbReference>
<dbReference type="PROSITE" id="PS50836">
    <property type="entry name" value="DOMON"/>
    <property type="match status" value="1"/>
</dbReference>
<dbReference type="Gene3D" id="2.60.40.1210">
    <property type="entry name" value="Cellobiose dehydrogenase, cytochrome domain"/>
    <property type="match status" value="1"/>
</dbReference>
<proteinExistence type="predicted"/>
<dbReference type="GO" id="GO:0006589">
    <property type="term" value="P:octopamine biosynthetic process"/>
    <property type="evidence" value="ECO:0007669"/>
    <property type="project" value="TreeGrafter"/>
</dbReference>
<evidence type="ECO:0000313" key="3">
    <source>
        <dbReference type="EMBL" id="CRZ10120.1"/>
    </source>
</evidence>